<evidence type="ECO:0000256" key="1">
    <source>
        <dbReference type="SAM" id="Phobius"/>
    </source>
</evidence>
<evidence type="ECO:0000313" key="3">
    <source>
        <dbReference type="Proteomes" id="UP000003346"/>
    </source>
</evidence>
<name>A0NIR4_OENOE</name>
<dbReference type="HOGENOM" id="CLU_2396756_0_0_9"/>
<dbReference type="AlphaFoldDB" id="A0NIR4"/>
<reference evidence="2 3" key="1">
    <citation type="submission" date="2006-11" db="EMBL/GenBank/DDBJ databases">
        <authorList>
            <consortium name="Laboratoire de Microbiologie (Universite Bourgogne)"/>
            <consortium name="GENOME Express"/>
            <consortium name="UMR Oenologie Ampelologie (Universite Bordeaux 2)"/>
            <person name="Guzzo J."/>
        </authorList>
    </citation>
    <scope>NUCLEOTIDE SEQUENCE [LARGE SCALE GENOMIC DNA]</scope>
    <source>
        <strain evidence="2 3">ATCC BAA-1163</strain>
    </source>
</reference>
<keyword evidence="1" id="KW-1133">Transmembrane helix</keyword>
<gene>
    <name evidence="2" type="ORF">OENOO_52014</name>
</gene>
<feature type="transmembrane region" description="Helical" evidence="1">
    <location>
        <begin position="72"/>
        <end position="105"/>
    </location>
</feature>
<evidence type="ECO:0000313" key="2">
    <source>
        <dbReference type="EMBL" id="EAV39591.1"/>
    </source>
</evidence>
<organism evidence="2 3">
    <name type="scientific">Oenococcus oeni ATCC BAA-1163</name>
    <dbReference type="NCBI Taxonomy" id="379360"/>
    <lineage>
        <taxon>Bacteria</taxon>
        <taxon>Bacillati</taxon>
        <taxon>Bacillota</taxon>
        <taxon>Bacilli</taxon>
        <taxon>Lactobacillales</taxon>
        <taxon>Lactobacillaceae</taxon>
        <taxon>Oenococcus</taxon>
    </lineage>
</organism>
<dbReference type="EMBL" id="AAUV01000047">
    <property type="protein sequence ID" value="EAV39591.1"/>
    <property type="molecule type" value="Genomic_DNA"/>
</dbReference>
<protein>
    <submittedName>
        <fullName evidence="2">Uncharacterized protein</fullName>
    </submittedName>
</protein>
<feature type="transmembrane region" description="Helical" evidence="1">
    <location>
        <begin position="30"/>
        <end position="52"/>
    </location>
</feature>
<comment type="caution">
    <text evidence="2">The sequence shown here is derived from an EMBL/GenBank/DDBJ whole genome shotgun (WGS) entry which is preliminary data.</text>
</comment>
<sequence length="114" mass="13665">MIFLVKAELFRMQNIKGLFRQMNDLIDKQYLAHIPTLPLLAVLFITISLAYYLPYHFRNVYDPIPITKFYSLYSIVIFLANLTIFHVRWILVLGIYLTGILILVFRSNHYFYKR</sequence>
<proteinExistence type="predicted"/>
<accession>A0NIR4</accession>
<keyword evidence="1" id="KW-0472">Membrane</keyword>
<keyword evidence="1" id="KW-0812">Transmembrane</keyword>
<dbReference type="Proteomes" id="UP000003346">
    <property type="component" value="Unassembled WGS sequence"/>
</dbReference>